<dbReference type="Gene3D" id="3.30.465.10">
    <property type="match status" value="1"/>
</dbReference>
<dbReference type="GO" id="GO:0016491">
    <property type="term" value="F:oxidoreductase activity"/>
    <property type="evidence" value="ECO:0007669"/>
    <property type="project" value="UniProtKB-KW"/>
</dbReference>
<evidence type="ECO:0000313" key="7">
    <source>
        <dbReference type="Proteomes" id="UP000244855"/>
    </source>
</evidence>
<dbReference type="STRING" id="97972.A0A2V1DJW6"/>
<reference evidence="6 7" key="1">
    <citation type="journal article" date="2018" name="Sci. Rep.">
        <title>Comparative genomics provides insights into the lifestyle and reveals functional heterogeneity of dark septate endophytic fungi.</title>
        <authorList>
            <person name="Knapp D.G."/>
            <person name="Nemeth J.B."/>
            <person name="Barry K."/>
            <person name="Hainaut M."/>
            <person name="Henrissat B."/>
            <person name="Johnson J."/>
            <person name="Kuo A."/>
            <person name="Lim J.H.P."/>
            <person name="Lipzen A."/>
            <person name="Nolan M."/>
            <person name="Ohm R.A."/>
            <person name="Tamas L."/>
            <person name="Grigoriev I.V."/>
            <person name="Spatafora J.W."/>
            <person name="Nagy L.G."/>
            <person name="Kovacs G.M."/>
        </authorList>
    </citation>
    <scope>NUCLEOTIDE SEQUENCE [LARGE SCALE GENOMIC DNA]</scope>
    <source>
        <strain evidence="6 7">DSE2036</strain>
    </source>
</reference>
<evidence type="ECO:0000313" key="6">
    <source>
        <dbReference type="EMBL" id="PVH98462.1"/>
    </source>
</evidence>
<dbReference type="AlphaFoldDB" id="A0A2V1DJW6"/>
<dbReference type="EMBL" id="KZ805413">
    <property type="protein sequence ID" value="PVH98462.1"/>
    <property type="molecule type" value="Genomic_DNA"/>
</dbReference>
<name>A0A2V1DJW6_9PLEO</name>
<dbReference type="InterPro" id="IPR050416">
    <property type="entry name" value="FAD-linked_Oxidoreductase"/>
</dbReference>
<dbReference type="Pfam" id="PF01565">
    <property type="entry name" value="FAD_binding_4"/>
    <property type="match status" value="1"/>
</dbReference>
<protein>
    <submittedName>
        <fullName evidence="6">Glucooligosaccharide oxidase</fullName>
    </submittedName>
</protein>
<comment type="similarity">
    <text evidence="1">Belongs to the oxygen-dependent FAD-linked oxidoreductase family.</text>
</comment>
<dbReference type="PANTHER" id="PTHR42973:SF15">
    <property type="entry name" value="FAD-BINDING PCMH-TYPE DOMAIN-CONTAINING PROTEIN"/>
    <property type="match status" value="1"/>
</dbReference>
<dbReference type="InterPro" id="IPR036318">
    <property type="entry name" value="FAD-bd_PCMH-like_sf"/>
</dbReference>
<dbReference type="Gene3D" id="3.40.462.20">
    <property type="match status" value="1"/>
</dbReference>
<feature type="domain" description="FAD-binding PCMH-type" evidence="5">
    <location>
        <begin position="43"/>
        <end position="216"/>
    </location>
</feature>
<evidence type="ECO:0000256" key="3">
    <source>
        <dbReference type="ARBA" id="ARBA00022827"/>
    </source>
</evidence>
<dbReference type="OrthoDB" id="407275at2759"/>
<keyword evidence="7" id="KW-1185">Reference proteome</keyword>
<dbReference type="InterPro" id="IPR016166">
    <property type="entry name" value="FAD-bd_PCMH"/>
</dbReference>
<keyword evidence="3" id="KW-0274">FAD</keyword>
<evidence type="ECO:0000256" key="4">
    <source>
        <dbReference type="ARBA" id="ARBA00023002"/>
    </source>
</evidence>
<accession>A0A2V1DJW6</accession>
<evidence type="ECO:0000256" key="1">
    <source>
        <dbReference type="ARBA" id="ARBA00005466"/>
    </source>
</evidence>
<dbReference type="InterPro" id="IPR006094">
    <property type="entry name" value="Oxid_FAD_bind_N"/>
</dbReference>
<dbReference type="Pfam" id="PF08031">
    <property type="entry name" value="BBE"/>
    <property type="match status" value="1"/>
</dbReference>
<dbReference type="InterPro" id="IPR012951">
    <property type="entry name" value="BBE"/>
</dbReference>
<dbReference type="InterPro" id="IPR016169">
    <property type="entry name" value="FAD-bd_PCMH_sub2"/>
</dbReference>
<dbReference type="SUPFAM" id="SSF56176">
    <property type="entry name" value="FAD-binding/transporter-associated domain-like"/>
    <property type="match status" value="1"/>
</dbReference>
<keyword evidence="2" id="KW-0285">Flavoprotein</keyword>
<sequence>MASASLAARARQIADCLGDKNVPVQWEYSPDYAELAEPFNLRLPYKPKVIVLPTTEKHVQDGVKCANEGGFKVQARSGGHSYASFSSGGKDGSVVINLQGLHNISVDASTNVAKVGGGVRLGNLAQGVFDQGKRAVSHGTCPGVGIGGHFTHGGYGHTSRNWGIALDHIVAVDVVLADGSLVKADFEENSDLFWALRGAADSFGIITNFYLRTQAAPEQILYFSFQWGNKLFGKQEDFTNTFLHLQEVSLNKSVIDNRISYGIYLDGVATYNLGGTFFGTAEEFNKTIAPEILRTIPSPNNTIIQEYDWISYLKFMSDVNRIEEPLEGYDEHDTFFAKSITVPEKDGGLKKETLNAFYDYIHAGAPVDYFVIINLYGGPGSAINTKDTTWAAYNDRDSLWVFQNYGRTKEEKGINFVDGINEVIIKAQPETHFGAYLNYVDPSYTRETAHELYYGNELSAKIQALKPKYDPLSTFWNPQSFEA</sequence>
<proteinExistence type="inferred from homology"/>
<dbReference type="PROSITE" id="PS51387">
    <property type="entry name" value="FAD_PCMH"/>
    <property type="match status" value="1"/>
</dbReference>
<organism evidence="6 7">
    <name type="scientific">Periconia macrospinosa</name>
    <dbReference type="NCBI Taxonomy" id="97972"/>
    <lineage>
        <taxon>Eukaryota</taxon>
        <taxon>Fungi</taxon>
        <taxon>Dikarya</taxon>
        <taxon>Ascomycota</taxon>
        <taxon>Pezizomycotina</taxon>
        <taxon>Dothideomycetes</taxon>
        <taxon>Pleosporomycetidae</taxon>
        <taxon>Pleosporales</taxon>
        <taxon>Massarineae</taxon>
        <taxon>Periconiaceae</taxon>
        <taxon>Periconia</taxon>
    </lineage>
</organism>
<gene>
    <name evidence="6" type="ORF">DM02DRAFT_531114</name>
</gene>
<keyword evidence="4" id="KW-0560">Oxidoreductase</keyword>
<evidence type="ECO:0000256" key="2">
    <source>
        <dbReference type="ARBA" id="ARBA00022630"/>
    </source>
</evidence>
<dbReference type="Proteomes" id="UP000244855">
    <property type="component" value="Unassembled WGS sequence"/>
</dbReference>
<evidence type="ECO:0000259" key="5">
    <source>
        <dbReference type="PROSITE" id="PS51387"/>
    </source>
</evidence>
<dbReference type="PANTHER" id="PTHR42973">
    <property type="entry name" value="BINDING OXIDOREDUCTASE, PUTATIVE (AFU_ORTHOLOGUE AFUA_1G17690)-RELATED"/>
    <property type="match status" value="1"/>
</dbReference>
<dbReference type="GO" id="GO:0071949">
    <property type="term" value="F:FAD binding"/>
    <property type="evidence" value="ECO:0007669"/>
    <property type="project" value="InterPro"/>
</dbReference>